<organism evidence="3 4">
    <name type="scientific">Ruminococcus flavefaciens</name>
    <dbReference type="NCBI Taxonomy" id="1265"/>
    <lineage>
        <taxon>Bacteria</taxon>
        <taxon>Bacillati</taxon>
        <taxon>Bacillota</taxon>
        <taxon>Clostridia</taxon>
        <taxon>Eubacteriales</taxon>
        <taxon>Oscillospiraceae</taxon>
        <taxon>Ruminococcus</taxon>
    </lineage>
</organism>
<dbReference type="OrthoDB" id="1683515at2"/>
<sequence length="80" mass="9151">MKLLKGSVVRAEAGRDGGGYFAVTDYDEKYCFIADGKSRKLDKPKRKNIKHIRITDSMIDLNDITDKKLRNILKQFGDTE</sequence>
<gene>
    <name evidence="3" type="ORF">SAMN02910265_01388</name>
</gene>
<dbReference type="InterPro" id="IPR008991">
    <property type="entry name" value="Translation_prot_SH3-like_sf"/>
</dbReference>
<dbReference type="Gene3D" id="2.30.30.30">
    <property type="match status" value="1"/>
</dbReference>
<evidence type="ECO:0000313" key="3">
    <source>
        <dbReference type="EMBL" id="SEH55410.1"/>
    </source>
</evidence>
<evidence type="ECO:0008006" key="5">
    <source>
        <dbReference type="Google" id="ProtNLM"/>
    </source>
</evidence>
<dbReference type="EMBL" id="FNWV01000004">
    <property type="protein sequence ID" value="SEH55410.1"/>
    <property type="molecule type" value="Genomic_DNA"/>
</dbReference>
<dbReference type="InterPro" id="IPR014722">
    <property type="entry name" value="Rib_uL2_dom2"/>
</dbReference>
<dbReference type="CDD" id="cd06088">
    <property type="entry name" value="KOW_RPL14"/>
    <property type="match status" value="1"/>
</dbReference>
<keyword evidence="2" id="KW-0687">Ribonucleoprotein</keyword>
<reference evidence="3 4" key="1">
    <citation type="submission" date="2016-10" db="EMBL/GenBank/DDBJ databases">
        <authorList>
            <person name="de Groot N.N."/>
        </authorList>
    </citation>
    <scope>NUCLEOTIDE SEQUENCE [LARGE SCALE GENOMIC DNA]</scope>
    <source>
        <strain evidence="3 4">YAD2003</strain>
    </source>
</reference>
<evidence type="ECO:0000256" key="2">
    <source>
        <dbReference type="ARBA" id="ARBA00023274"/>
    </source>
</evidence>
<dbReference type="RefSeq" id="WP_081348159.1">
    <property type="nucleotide sequence ID" value="NZ_FNWV01000004.1"/>
</dbReference>
<dbReference type="SUPFAM" id="SSF50104">
    <property type="entry name" value="Translation proteins SH3-like domain"/>
    <property type="match status" value="1"/>
</dbReference>
<name>A0A1H6J574_RUMFL</name>
<dbReference type="GO" id="GO:1990904">
    <property type="term" value="C:ribonucleoprotein complex"/>
    <property type="evidence" value="ECO:0007669"/>
    <property type="project" value="UniProtKB-KW"/>
</dbReference>
<evidence type="ECO:0000256" key="1">
    <source>
        <dbReference type="ARBA" id="ARBA00022980"/>
    </source>
</evidence>
<dbReference type="GO" id="GO:0005840">
    <property type="term" value="C:ribosome"/>
    <property type="evidence" value="ECO:0007669"/>
    <property type="project" value="UniProtKB-KW"/>
</dbReference>
<accession>A0A1H6J574</accession>
<proteinExistence type="predicted"/>
<dbReference type="Proteomes" id="UP000183190">
    <property type="component" value="Unassembled WGS sequence"/>
</dbReference>
<keyword evidence="1" id="KW-0689">Ribosomal protein</keyword>
<dbReference type="AlphaFoldDB" id="A0A1H6J574"/>
<evidence type="ECO:0000313" key="4">
    <source>
        <dbReference type="Proteomes" id="UP000183190"/>
    </source>
</evidence>
<dbReference type="InterPro" id="IPR041985">
    <property type="entry name" value="Ribosomal_eL14_KOW"/>
</dbReference>
<protein>
    <recommendedName>
        <fullName evidence="5">Ribosomal protein L14E/L6E/L27E</fullName>
    </recommendedName>
</protein>